<feature type="non-terminal residue" evidence="2">
    <location>
        <position position="65"/>
    </location>
</feature>
<evidence type="ECO:0000256" key="1">
    <source>
        <dbReference type="SAM" id="MobiDB-lite"/>
    </source>
</evidence>
<organism evidence="2 3">
    <name type="scientific">Trifolium medium</name>
    <dbReference type="NCBI Taxonomy" id="97028"/>
    <lineage>
        <taxon>Eukaryota</taxon>
        <taxon>Viridiplantae</taxon>
        <taxon>Streptophyta</taxon>
        <taxon>Embryophyta</taxon>
        <taxon>Tracheophyta</taxon>
        <taxon>Spermatophyta</taxon>
        <taxon>Magnoliopsida</taxon>
        <taxon>eudicotyledons</taxon>
        <taxon>Gunneridae</taxon>
        <taxon>Pentapetalae</taxon>
        <taxon>rosids</taxon>
        <taxon>fabids</taxon>
        <taxon>Fabales</taxon>
        <taxon>Fabaceae</taxon>
        <taxon>Papilionoideae</taxon>
        <taxon>50 kb inversion clade</taxon>
        <taxon>NPAAA clade</taxon>
        <taxon>Hologalegina</taxon>
        <taxon>IRL clade</taxon>
        <taxon>Trifolieae</taxon>
        <taxon>Trifolium</taxon>
    </lineage>
</organism>
<feature type="compositionally biased region" description="Low complexity" evidence="1">
    <location>
        <begin position="23"/>
        <end position="33"/>
    </location>
</feature>
<proteinExistence type="predicted"/>
<dbReference type="AlphaFoldDB" id="A0A392RKM9"/>
<feature type="compositionally biased region" description="Polar residues" evidence="1">
    <location>
        <begin position="7"/>
        <end position="19"/>
    </location>
</feature>
<evidence type="ECO:0000313" key="3">
    <source>
        <dbReference type="Proteomes" id="UP000265520"/>
    </source>
</evidence>
<feature type="region of interest" description="Disordered" evidence="1">
    <location>
        <begin position="1"/>
        <end position="65"/>
    </location>
</feature>
<comment type="caution">
    <text evidence="2">The sequence shown here is derived from an EMBL/GenBank/DDBJ whole genome shotgun (WGS) entry which is preliminary data.</text>
</comment>
<evidence type="ECO:0000313" key="2">
    <source>
        <dbReference type="EMBL" id="MCI36604.1"/>
    </source>
</evidence>
<dbReference type="Proteomes" id="UP000265520">
    <property type="component" value="Unassembled WGS sequence"/>
</dbReference>
<keyword evidence="3" id="KW-1185">Reference proteome</keyword>
<accession>A0A392RKM9</accession>
<reference evidence="2 3" key="1">
    <citation type="journal article" date="2018" name="Front. Plant Sci.">
        <title>Red Clover (Trifolium pratense) and Zigzag Clover (T. medium) - A Picture of Genomic Similarities and Differences.</title>
        <authorList>
            <person name="Dluhosova J."/>
            <person name="Istvanek J."/>
            <person name="Nedelnik J."/>
            <person name="Repkova J."/>
        </authorList>
    </citation>
    <scope>NUCLEOTIDE SEQUENCE [LARGE SCALE GENOMIC DNA]</scope>
    <source>
        <strain evidence="3">cv. 10/8</strain>
        <tissue evidence="2">Leaf</tissue>
    </source>
</reference>
<dbReference type="EMBL" id="LXQA010235536">
    <property type="protein sequence ID" value="MCI36604.1"/>
    <property type="molecule type" value="Genomic_DNA"/>
</dbReference>
<protein>
    <submittedName>
        <fullName evidence="2">Uncharacterized protein</fullName>
    </submittedName>
</protein>
<feature type="compositionally biased region" description="Basic residues" evidence="1">
    <location>
        <begin position="56"/>
        <end position="65"/>
    </location>
</feature>
<name>A0A392RKM9_9FABA</name>
<sequence>MPDMANLSISPVLSSTVKPNPTDDAAPDSAAAAVEEPLPNGGFGSDNGADNGTHARILKRSRSSL</sequence>